<evidence type="ECO:0000313" key="2">
    <source>
        <dbReference type="EMBL" id="GAA5528360.1"/>
    </source>
</evidence>
<dbReference type="InterPro" id="IPR010982">
    <property type="entry name" value="Lambda_DNA-bd_dom_sf"/>
</dbReference>
<sequence>MDHRYQPYTFAELLRLFFERSRDEHVNQNLLAQKVGVAVPTLSNWFNGKYTPRFKDQVLRLAQALGLTALEADLMLCSVKQAWNTYGTPHDVLQKYTIVRYREELLSSRHSNSAEDISLATVQATWQLYFHDLFVGNNQHWGLGYKDDGVCRVERTIADGAYQLTLHNRFHNDVFIGGDSHCFAPPIYYLSVYAKRCAGGSENDGFALIFEEMSDASHAIFRIRDQPQLASVISTRNGGDSFQIHLDRMSVPTIRPGEVNQLGMLVMHNQHCFFVNNVWIGSAEIERIPYSRLDVGIISQSMVPVVCTFQDFRVYIPPNIYEQQEILE</sequence>
<feature type="domain" description="HTH cro/C1-type" evidence="1">
    <location>
        <begin position="31"/>
        <end position="72"/>
    </location>
</feature>
<accession>A0ABP9WYZ9</accession>
<dbReference type="CDD" id="cd00093">
    <property type="entry name" value="HTH_XRE"/>
    <property type="match status" value="1"/>
</dbReference>
<protein>
    <recommendedName>
        <fullName evidence="1">HTH cro/C1-type domain-containing protein</fullName>
    </recommendedName>
</protein>
<keyword evidence="3" id="KW-1185">Reference proteome</keyword>
<dbReference type="PROSITE" id="PS50943">
    <property type="entry name" value="HTH_CROC1"/>
    <property type="match status" value="1"/>
</dbReference>
<reference evidence="2 3" key="1">
    <citation type="submission" date="2024-02" db="EMBL/GenBank/DDBJ databases">
        <title>Herpetosiphon gulosus NBRC 112829.</title>
        <authorList>
            <person name="Ichikawa N."/>
            <person name="Katano-Makiyama Y."/>
            <person name="Hidaka K."/>
        </authorList>
    </citation>
    <scope>NUCLEOTIDE SEQUENCE [LARGE SCALE GENOMIC DNA]</scope>
    <source>
        <strain evidence="2 3">NBRC 112829</strain>
    </source>
</reference>
<comment type="caution">
    <text evidence="2">The sequence shown here is derived from an EMBL/GenBank/DDBJ whole genome shotgun (WGS) entry which is preliminary data.</text>
</comment>
<dbReference type="Gene3D" id="1.10.260.40">
    <property type="entry name" value="lambda repressor-like DNA-binding domains"/>
    <property type="match status" value="1"/>
</dbReference>
<dbReference type="SUPFAM" id="SSF47413">
    <property type="entry name" value="lambda repressor-like DNA-binding domains"/>
    <property type="match status" value="1"/>
</dbReference>
<proteinExistence type="predicted"/>
<dbReference type="InterPro" id="IPR001387">
    <property type="entry name" value="Cro/C1-type_HTH"/>
</dbReference>
<dbReference type="EMBL" id="BAABRU010000007">
    <property type="protein sequence ID" value="GAA5528360.1"/>
    <property type="molecule type" value="Genomic_DNA"/>
</dbReference>
<dbReference type="Pfam" id="PF01381">
    <property type="entry name" value="HTH_3"/>
    <property type="match status" value="1"/>
</dbReference>
<dbReference type="Proteomes" id="UP001428290">
    <property type="component" value="Unassembled WGS sequence"/>
</dbReference>
<evidence type="ECO:0000313" key="3">
    <source>
        <dbReference type="Proteomes" id="UP001428290"/>
    </source>
</evidence>
<gene>
    <name evidence="2" type="ORF">Hgul01_02159</name>
</gene>
<name>A0ABP9WYZ9_9CHLR</name>
<evidence type="ECO:0000259" key="1">
    <source>
        <dbReference type="PROSITE" id="PS50943"/>
    </source>
</evidence>
<dbReference type="RefSeq" id="WP_345721981.1">
    <property type="nucleotide sequence ID" value="NZ_BAABRU010000007.1"/>
</dbReference>
<organism evidence="2 3">
    <name type="scientific">Herpetosiphon gulosus</name>
    <dbReference type="NCBI Taxonomy" id="1973496"/>
    <lineage>
        <taxon>Bacteria</taxon>
        <taxon>Bacillati</taxon>
        <taxon>Chloroflexota</taxon>
        <taxon>Chloroflexia</taxon>
        <taxon>Herpetosiphonales</taxon>
        <taxon>Herpetosiphonaceae</taxon>
        <taxon>Herpetosiphon</taxon>
    </lineage>
</organism>